<feature type="transmembrane region" description="Helical" evidence="1">
    <location>
        <begin position="67"/>
        <end position="92"/>
    </location>
</feature>
<feature type="transmembrane region" description="Helical" evidence="1">
    <location>
        <begin position="221"/>
        <end position="245"/>
    </location>
</feature>
<feature type="transmembrane region" description="Helical" evidence="1">
    <location>
        <begin position="167"/>
        <end position="187"/>
    </location>
</feature>
<name>A0AAW8YKL5_PEDAC</name>
<dbReference type="RefSeq" id="WP_065124047.1">
    <property type="nucleotide sequence ID" value="NZ_CAKMBA010000007.1"/>
</dbReference>
<sequence length="596" mass="67374">MASITKTYRFIFKHLLSYLSLFITSIVVIYAGIIPLFTLIGSIMLRLAGVRYLSNTNFVEVVTNHPFLDIGCLLLILAVIVAIYWQVTFLFLGIMQINQGKKLALNSLITLSFQRVRHTFGRAVGYLLIYCLIILPFGGLGISTPLLNKVRVPDFIINYFLYENRPLLLVLILLYLVTFYLGIRFFLALPLIILGRSTGHQAVQKSWRLTKLNFKTIVKQLGLLIVVNVGLSILGQALILALQALADHHLPASWDYWAASINLLLIELVLLLMSIALGTGSLMIMADQLKNQASFVTSSRQLSNQLQRLSYQSGKHWWFKALAGVLFLGILGFNALYLNGFFTSTPLTISHRGVNAKNGVQNTIPALINTSRLHPDFIEMDLHETKDHQFVVMHDENLKQLTGVNKRPHDLTLRQITRLTARENGTSAKVASFDDYLATAERLHQRLLVELKTTKRDSSNSITTFNKRYGKRLVANHDEVHSLDYDAVEKLKTLNPKLQVGYILPFNFIGVPQSKADFYTMEHSTLNNSFLITAQLTGRKVYAWTVNDRDVMAKLTFMGVNGIITDNLETLQRTIQQLNHHPNYVSRLLNFTVELG</sequence>
<feature type="transmembrane region" description="Helical" evidence="1">
    <location>
        <begin position="21"/>
        <end position="47"/>
    </location>
</feature>
<dbReference type="SUPFAM" id="SSF51695">
    <property type="entry name" value="PLC-like phosphodiesterases"/>
    <property type="match status" value="1"/>
</dbReference>
<evidence type="ECO:0000313" key="3">
    <source>
        <dbReference type="EMBL" id="MDV2622009.1"/>
    </source>
</evidence>
<dbReference type="InterPro" id="IPR017946">
    <property type="entry name" value="PLC-like_Pdiesterase_TIM-brl"/>
</dbReference>
<keyword evidence="1" id="KW-0812">Transmembrane</keyword>
<dbReference type="Pfam" id="PF03009">
    <property type="entry name" value="GDPD"/>
    <property type="match status" value="1"/>
</dbReference>
<gene>
    <name evidence="3" type="ORF">R0G89_09815</name>
</gene>
<protein>
    <submittedName>
        <fullName evidence="3">Glycerophosphodiester phosphodiesterase</fullName>
    </submittedName>
</protein>
<feature type="domain" description="GP-PDE" evidence="2">
    <location>
        <begin position="346"/>
        <end position="575"/>
    </location>
</feature>
<reference evidence="3" key="2">
    <citation type="submission" date="2023-10" db="EMBL/GenBank/DDBJ databases">
        <authorList>
            <person name="Khurajog B."/>
        </authorList>
    </citation>
    <scope>NUCLEOTIDE SEQUENCE</scope>
    <source>
        <strain evidence="3">BF9</strain>
    </source>
</reference>
<dbReference type="Proteomes" id="UP001280897">
    <property type="component" value="Unassembled WGS sequence"/>
</dbReference>
<dbReference type="EMBL" id="JAWJAV010000008">
    <property type="protein sequence ID" value="MDV2622009.1"/>
    <property type="molecule type" value="Genomic_DNA"/>
</dbReference>
<evidence type="ECO:0000259" key="2">
    <source>
        <dbReference type="PROSITE" id="PS51704"/>
    </source>
</evidence>
<organism evidence="3 4">
    <name type="scientific">Pediococcus acidilactici</name>
    <dbReference type="NCBI Taxonomy" id="1254"/>
    <lineage>
        <taxon>Bacteria</taxon>
        <taxon>Bacillati</taxon>
        <taxon>Bacillota</taxon>
        <taxon>Bacilli</taxon>
        <taxon>Lactobacillales</taxon>
        <taxon>Lactobacillaceae</taxon>
        <taxon>Pediococcus</taxon>
        <taxon>Pediococcus acidilactici group</taxon>
    </lineage>
</organism>
<dbReference type="InterPro" id="IPR030395">
    <property type="entry name" value="GP_PDE_dom"/>
</dbReference>
<dbReference type="KEGG" id="paci:A4V11_07125"/>
<dbReference type="PROSITE" id="PS51704">
    <property type="entry name" value="GP_PDE"/>
    <property type="match status" value="1"/>
</dbReference>
<dbReference type="PANTHER" id="PTHR46211">
    <property type="entry name" value="GLYCEROPHOSPHORYL DIESTER PHOSPHODIESTERASE"/>
    <property type="match status" value="1"/>
</dbReference>
<dbReference type="Gene3D" id="3.20.20.190">
    <property type="entry name" value="Phosphatidylinositol (PI) phosphodiesterase"/>
    <property type="match status" value="1"/>
</dbReference>
<keyword evidence="1" id="KW-0472">Membrane</keyword>
<dbReference type="PANTHER" id="PTHR46211:SF8">
    <property type="entry name" value="PHOSPHODIESTERASE"/>
    <property type="match status" value="1"/>
</dbReference>
<dbReference type="AlphaFoldDB" id="A0AAW8YKL5"/>
<feature type="transmembrane region" description="Helical" evidence="1">
    <location>
        <begin position="317"/>
        <end position="338"/>
    </location>
</feature>
<dbReference type="Pfam" id="PF10110">
    <property type="entry name" value="GPDPase_memb"/>
    <property type="match status" value="1"/>
</dbReference>
<feature type="transmembrane region" description="Helical" evidence="1">
    <location>
        <begin position="123"/>
        <end position="147"/>
    </location>
</feature>
<reference evidence="3" key="1">
    <citation type="journal article" date="2023" name="PeerJ">
        <title>Selection and evaluation of lactic acid bacteria from chicken feces in Thailand as potential probiotics.</title>
        <authorList>
            <person name="Khurajog B."/>
            <person name="Disastra Y."/>
            <person name="Lawwyne L.D."/>
            <person name="Sirichokchatchawan W."/>
            <person name="Niyomtham W."/>
            <person name="Yindee J."/>
            <person name="Hampson D.J."/>
            <person name="Prapasarakul N."/>
        </authorList>
    </citation>
    <scope>NUCLEOTIDE SEQUENCE</scope>
    <source>
        <strain evidence="3">BF9</strain>
    </source>
</reference>
<feature type="transmembrane region" description="Helical" evidence="1">
    <location>
        <begin position="257"/>
        <end position="284"/>
    </location>
</feature>
<evidence type="ECO:0000313" key="4">
    <source>
        <dbReference type="Proteomes" id="UP001280897"/>
    </source>
</evidence>
<evidence type="ECO:0000256" key="1">
    <source>
        <dbReference type="SAM" id="Phobius"/>
    </source>
</evidence>
<dbReference type="InterPro" id="IPR018476">
    <property type="entry name" value="GlyceroP-diester-Pdiesterase_M"/>
</dbReference>
<comment type="caution">
    <text evidence="3">The sequence shown here is derived from an EMBL/GenBank/DDBJ whole genome shotgun (WGS) entry which is preliminary data.</text>
</comment>
<dbReference type="GO" id="GO:0006629">
    <property type="term" value="P:lipid metabolic process"/>
    <property type="evidence" value="ECO:0007669"/>
    <property type="project" value="InterPro"/>
</dbReference>
<dbReference type="CDD" id="cd08579">
    <property type="entry name" value="GDPD_memb_like"/>
    <property type="match status" value="1"/>
</dbReference>
<proteinExistence type="predicted"/>
<accession>A0AAW8YKL5</accession>
<keyword evidence="1" id="KW-1133">Transmembrane helix</keyword>
<dbReference type="GO" id="GO:0008081">
    <property type="term" value="F:phosphoric diester hydrolase activity"/>
    <property type="evidence" value="ECO:0007669"/>
    <property type="project" value="InterPro"/>
</dbReference>